<dbReference type="Pfam" id="PF08241">
    <property type="entry name" value="Methyltransf_11"/>
    <property type="match status" value="1"/>
</dbReference>
<name>A0ABT5L7H6_9ALTE</name>
<dbReference type="CDD" id="cd02440">
    <property type="entry name" value="AdoMet_MTases"/>
    <property type="match status" value="1"/>
</dbReference>
<keyword evidence="2" id="KW-0808">Transferase</keyword>
<dbReference type="GO" id="GO:0008168">
    <property type="term" value="F:methyltransferase activity"/>
    <property type="evidence" value="ECO:0007669"/>
    <property type="project" value="UniProtKB-KW"/>
</dbReference>
<comment type="caution">
    <text evidence="2">The sequence shown here is derived from an EMBL/GenBank/DDBJ whole genome shotgun (WGS) entry which is preliminary data.</text>
</comment>
<feature type="domain" description="Methyltransferase type 11" evidence="1">
    <location>
        <begin position="55"/>
        <end position="143"/>
    </location>
</feature>
<evidence type="ECO:0000313" key="3">
    <source>
        <dbReference type="Proteomes" id="UP001218788"/>
    </source>
</evidence>
<keyword evidence="2" id="KW-0489">Methyltransferase</keyword>
<organism evidence="2 3">
    <name type="scientific">Alteromonas gilva</name>
    <dbReference type="NCBI Taxonomy" id="2987522"/>
    <lineage>
        <taxon>Bacteria</taxon>
        <taxon>Pseudomonadati</taxon>
        <taxon>Pseudomonadota</taxon>
        <taxon>Gammaproteobacteria</taxon>
        <taxon>Alteromonadales</taxon>
        <taxon>Alteromonadaceae</taxon>
        <taxon>Alteromonas/Salinimonas group</taxon>
        <taxon>Alteromonas</taxon>
    </lineage>
</organism>
<gene>
    <name evidence="2" type="ORF">OIK42_13510</name>
</gene>
<proteinExistence type="predicted"/>
<dbReference type="InterPro" id="IPR013216">
    <property type="entry name" value="Methyltransf_11"/>
</dbReference>
<protein>
    <submittedName>
        <fullName evidence="2">Methyltransferase domain-containing protein</fullName>
    </submittedName>
</protein>
<dbReference type="InterPro" id="IPR029063">
    <property type="entry name" value="SAM-dependent_MTases_sf"/>
</dbReference>
<dbReference type="GO" id="GO:0032259">
    <property type="term" value="P:methylation"/>
    <property type="evidence" value="ECO:0007669"/>
    <property type="project" value="UniProtKB-KW"/>
</dbReference>
<dbReference type="PANTHER" id="PTHR43861:SF1">
    <property type="entry name" value="TRANS-ACONITATE 2-METHYLTRANSFERASE"/>
    <property type="match status" value="1"/>
</dbReference>
<dbReference type="Proteomes" id="UP001218788">
    <property type="component" value="Unassembled WGS sequence"/>
</dbReference>
<reference evidence="2 3" key="1">
    <citation type="submission" date="2022-10" db="EMBL/GenBank/DDBJ databases">
        <title>Alteromonas sp. chi3 Genome sequencing.</title>
        <authorList>
            <person name="Park S."/>
        </authorList>
    </citation>
    <scope>NUCLEOTIDE SEQUENCE [LARGE SCALE GENOMIC DNA]</scope>
    <source>
        <strain evidence="3">chi3</strain>
    </source>
</reference>
<keyword evidence="3" id="KW-1185">Reference proteome</keyword>
<dbReference type="EMBL" id="JAQQXP010000001">
    <property type="protein sequence ID" value="MDC8831772.1"/>
    <property type="molecule type" value="Genomic_DNA"/>
</dbReference>
<dbReference type="Gene3D" id="3.40.50.150">
    <property type="entry name" value="Vaccinia Virus protein VP39"/>
    <property type="match status" value="1"/>
</dbReference>
<sequence length="264" mass="28914">MALIEPEPYQLTRKVDVARRFSKAATDYEQFANIQLQIASKTLSRLTGLRVERALDIGCGTGRHTAELAGIARCTEGLDLAPGMVEVARQQFPHILFVQGDAEQLPWTTPRFDIVYSSMALQWCQSPMVALAEIHRVLMSRGRAELAIMVDGSFAELVTANRKANAGLQLNRLSAAQDWLNAAQQAGFTVTRSDVMTYTDTFTSLVTLLRSIKCVGAGSPTNKKTGLPVTRSRLKAVEQAMACTATGQLSNSYQVLHLSLEKPE</sequence>
<accession>A0ABT5L7H6</accession>
<evidence type="ECO:0000259" key="1">
    <source>
        <dbReference type="Pfam" id="PF08241"/>
    </source>
</evidence>
<evidence type="ECO:0000313" key="2">
    <source>
        <dbReference type="EMBL" id="MDC8831772.1"/>
    </source>
</evidence>
<dbReference type="RefSeq" id="WP_273641269.1">
    <property type="nucleotide sequence ID" value="NZ_JAQQXP010000001.1"/>
</dbReference>
<dbReference type="SUPFAM" id="SSF53335">
    <property type="entry name" value="S-adenosyl-L-methionine-dependent methyltransferases"/>
    <property type="match status" value="1"/>
</dbReference>
<dbReference type="PANTHER" id="PTHR43861">
    <property type="entry name" value="TRANS-ACONITATE 2-METHYLTRANSFERASE-RELATED"/>
    <property type="match status" value="1"/>
</dbReference>